<comment type="caution">
    <text evidence="4">The sequence shown here is derived from an EMBL/GenBank/DDBJ whole genome shotgun (WGS) entry which is preliminary data.</text>
</comment>
<dbReference type="EMBL" id="QFPN01000005">
    <property type="protein sequence ID" value="PZQ15044.1"/>
    <property type="molecule type" value="Genomic_DNA"/>
</dbReference>
<sequence length="383" mass="39679">MRSDRPDIAVVALSARALSRSARRAGLRALAVDLFADADTREHAALCVRTKAAGGGLAFHRAALLDALKAHAPEGLPVMLGAGFEHTPSLMRAIARRNPILGASPETVALLKDPFAFADLLARSDVPHPAVHEPSEPRPGTPVLSKRAGASGGAHIRVGAAGGGRRYLQARVEGQAISALFLADGASARVLGFSEQWTDPTPLAPYRFGGAAGPLQVASDFTGTVSESLSRVVAACGLRGLASADMIATGAAPGFILLEINPRPGATLDVFDRAPWPSLLTLHLDACDGRLPGALPPLSGASASALVHAPRAVRAGAVPRPHWTADWPSCDETVPAGAPFCTVFAAGPDHPAARRLVEKRRTALLDALRSARVPAPTNPMVTQ</sequence>
<dbReference type="GO" id="GO:0046872">
    <property type="term" value="F:metal ion binding"/>
    <property type="evidence" value="ECO:0007669"/>
    <property type="project" value="InterPro"/>
</dbReference>
<name>A0A2W5KH13_ANCNO</name>
<keyword evidence="1" id="KW-0067">ATP-binding</keyword>
<organism evidence="4 5">
    <name type="scientific">Ancylobacter novellus</name>
    <name type="common">Thiobacillus novellus</name>
    <dbReference type="NCBI Taxonomy" id="921"/>
    <lineage>
        <taxon>Bacteria</taxon>
        <taxon>Pseudomonadati</taxon>
        <taxon>Pseudomonadota</taxon>
        <taxon>Alphaproteobacteria</taxon>
        <taxon>Hyphomicrobiales</taxon>
        <taxon>Xanthobacteraceae</taxon>
        <taxon>Ancylobacter</taxon>
    </lineage>
</organism>
<dbReference type="PROSITE" id="PS50975">
    <property type="entry name" value="ATP_GRASP"/>
    <property type="match status" value="1"/>
</dbReference>
<feature type="region of interest" description="Disordered" evidence="2">
    <location>
        <begin position="128"/>
        <end position="150"/>
    </location>
</feature>
<protein>
    <recommendedName>
        <fullName evidence="3">ATP-grasp domain-containing protein</fullName>
    </recommendedName>
</protein>
<accession>A0A2W5KH13</accession>
<evidence type="ECO:0000313" key="5">
    <source>
        <dbReference type="Proteomes" id="UP000249577"/>
    </source>
</evidence>
<evidence type="ECO:0000256" key="1">
    <source>
        <dbReference type="PROSITE-ProRule" id="PRU00409"/>
    </source>
</evidence>
<dbReference type="AlphaFoldDB" id="A0A2W5KH13"/>
<evidence type="ECO:0000256" key="2">
    <source>
        <dbReference type="SAM" id="MobiDB-lite"/>
    </source>
</evidence>
<feature type="domain" description="ATP-grasp" evidence="3">
    <location>
        <begin position="92"/>
        <end position="288"/>
    </location>
</feature>
<gene>
    <name evidence="4" type="ORF">DI565_11485</name>
</gene>
<dbReference type="GO" id="GO:0005524">
    <property type="term" value="F:ATP binding"/>
    <property type="evidence" value="ECO:0007669"/>
    <property type="project" value="UniProtKB-UniRule"/>
</dbReference>
<evidence type="ECO:0000313" key="4">
    <source>
        <dbReference type="EMBL" id="PZQ15044.1"/>
    </source>
</evidence>
<dbReference type="PIRSF" id="PIRSF016817">
    <property type="entry name" value="UCP016817_carboligase"/>
    <property type="match status" value="1"/>
</dbReference>
<dbReference type="InterPro" id="IPR011761">
    <property type="entry name" value="ATP-grasp"/>
</dbReference>
<dbReference type="Pfam" id="PF02655">
    <property type="entry name" value="ATP-grasp_3"/>
    <property type="match status" value="1"/>
</dbReference>
<keyword evidence="1" id="KW-0547">Nucleotide-binding</keyword>
<dbReference type="InterPro" id="IPR003806">
    <property type="entry name" value="ATP-grasp_PylC-type"/>
</dbReference>
<reference evidence="4 5" key="1">
    <citation type="submission" date="2017-08" db="EMBL/GenBank/DDBJ databases">
        <title>Infants hospitalized years apart are colonized by the same room-sourced microbial strains.</title>
        <authorList>
            <person name="Brooks B."/>
            <person name="Olm M.R."/>
            <person name="Firek B.A."/>
            <person name="Baker R."/>
            <person name="Thomas B.C."/>
            <person name="Morowitz M.J."/>
            <person name="Banfield J.F."/>
        </authorList>
    </citation>
    <scope>NUCLEOTIDE SEQUENCE [LARGE SCALE GENOMIC DNA]</scope>
    <source>
        <strain evidence="4">S2_005_003_R2_43</strain>
    </source>
</reference>
<proteinExistence type="predicted"/>
<dbReference type="Proteomes" id="UP000249577">
    <property type="component" value="Unassembled WGS sequence"/>
</dbReference>
<dbReference type="InterPro" id="IPR016677">
    <property type="entry name" value="UCP016817_carboligase"/>
</dbReference>
<evidence type="ECO:0000259" key="3">
    <source>
        <dbReference type="PROSITE" id="PS50975"/>
    </source>
</evidence>
<dbReference type="Gene3D" id="3.30.470.20">
    <property type="entry name" value="ATP-grasp fold, B domain"/>
    <property type="match status" value="1"/>
</dbReference>
<dbReference type="SUPFAM" id="SSF56059">
    <property type="entry name" value="Glutathione synthetase ATP-binding domain-like"/>
    <property type="match status" value="1"/>
</dbReference>